<feature type="non-terminal residue" evidence="7">
    <location>
        <position position="413"/>
    </location>
</feature>
<evidence type="ECO:0000256" key="2">
    <source>
        <dbReference type="ARBA" id="ARBA00022741"/>
    </source>
</evidence>
<evidence type="ECO:0000256" key="5">
    <source>
        <dbReference type="ARBA" id="ARBA00049274"/>
    </source>
</evidence>
<evidence type="ECO:0000256" key="3">
    <source>
        <dbReference type="ARBA" id="ARBA00022840"/>
    </source>
</evidence>
<comment type="catalytic activity">
    <reaction evidence="5">
        <text>L-glutamyl-[protein] + L-glutamate + ATP = gamma-L-glutamyl-L-glutamyl-[protein] + ADP + phosphate + H(+)</text>
        <dbReference type="Rhea" id="RHEA:60144"/>
        <dbReference type="Rhea" id="RHEA-COMP:10208"/>
        <dbReference type="Rhea" id="RHEA-COMP:15517"/>
        <dbReference type="ChEBI" id="CHEBI:15378"/>
        <dbReference type="ChEBI" id="CHEBI:29973"/>
        <dbReference type="ChEBI" id="CHEBI:29985"/>
        <dbReference type="ChEBI" id="CHEBI:30616"/>
        <dbReference type="ChEBI" id="CHEBI:43474"/>
        <dbReference type="ChEBI" id="CHEBI:143622"/>
        <dbReference type="ChEBI" id="CHEBI:456216"/>
    </reaction>
    <physiologicalReaction direction="left-to-right" evidence="5">
        <dbReference type="Rhea" id="RHEA:60145"/>
    </physiologicalReaction>
</comment>
<feature type="compositionally biased region" description="Basic and acidic residues" evidence="6">
    <location>
        <begin position="1"/>
        <end position="13"/>
    </location>
</feature>
<comment type="caution">
    <text evidence="7">The sequence shown here is derived from an EMBL/GenBank/DDBJ whole genome shotgun (WGS) entry which is preliminary data.</text>
</comment>
<evidence type="ECO:0000313" key="7">
    <source>
        <dbReference type="EMBL" id="GKT32333.1"/>
    </source>
</evidence>
<proteinExistence type="predicted"/>
<evidence type="ECO:0000256" key="6">
    <source>
        <dbReference type="SAM" id="MobiDB-lite"/>
    </source>
</evidence>
<gene>
    <name evidence="7" type="ORF">ADUPG1_006513</name>
</gene>
<dbReference type="Proteomes" id="UP001057375">
    <property type="component" value="Unassembled WGS sequence"/>
</dbReference>
<evidence type="ECO:0000256" key="1">
    <source>
        <dbReference type="ARBA" id="ARBA00022598"/>
    </source>
</evidence>
<dbReference type="PANTHER" id="PTHR12241:SF145">
    <property type="entry name" value="TUBULIN POLYGLUTAMYLASE TTLL5"/>
    <property type="match status" value="1"/>
</dbReference>
<keyword evidence="8" id="KW-1185">Reference proteome</keyword>
<dbReference type="PROSITE" id="PS51221">
    <property type="entry name" value="TTL"/>
    <property type="match status" value="1"/>
</dbReference>
<keyword evidence="1 7" id="KW-0436">Ligase</keyword>
<dbReference type="EMBL" id="BQXS01009971">
    <property type="protein sequence ID" value="GKT32333.1"/>
    <property type="molecule type" value="Genomic_DNA"/>
</dbReference>
<dbReference type="Pfam" id="PF03133">
    <property type="entry name" value="TTL"/>
    <property type="match status" value="1"/>
</dbReference>
<evidence type="ECO:0000313" key="8">
    <source>
        <dbReference type="Proteomes" id="UP001057375"/>
    </source>
</evidence>
<dbReference type="SUPFAM" id="SSF56059">
    <property type="entry name" value="Glutathione synthetase ATP-binding domain-like"/>
    <property type="match status" value="1"/>
</dbReference>
<dbReference type="Gene3D" id="3.30.470.20">
    <property type="entry name" value="ATP-grasp fold, B domain"/>
    <property type="match status" value="1"/>
</dbReference>
<reference evidence="7" key="1">
    <citation type="submission" date="2022-03" db="EMBL/GenBank/DDBJ databases">
        <title>Draft genome sequence of Aduncisulcus paluster, a free-living microaerophilic Fornicata.</title>
        <authorList>
            <person name="Yuyama I."/>
            <person name="Kume K."/>
            <person name="Tamura T."/>
            <person name="Inagaki Y."/>
            <person name="Hashimoto T."/>
        </authorList>
    </citation>
    <scope>NUCLEOTIDE SEQUENCE</scope>
    <source>
        <strain evidence="7">NY0171</strain>
    </source>
</reference>
<dbReference type="PANTHER" id="PTHR12241">
    <property type="entry name" value="TUBULIN POLYGLUTAMYLASE"/>
    <property type="match status" value="1"/>
</dbReference>
<dbReference type="InterPro" id="IPR004344">
    <property type="entry name" value="TTL/TTLL_fam"/>
</dbReference>
<feature type="region of interest" description="Disordered" evidence="6">
    <location>
        <begin position="1"/>
        <end position="25"/>
    </location>
</feature>
<accession>A0ABQ5KII7</accession>
<keyword evidence="3" id="KW-0067">ATP-binding</keyword>
<keyword evidence="2" id="KW-0547">Nucleotide-binding</keyword>
<sequence length="413" mass="47508">MSPRRESKTKDQDGNMIFGPKHVNPPETMIRRKKAVSYGYLQLSRSIFFDRPHTVAFDKSEPLVLEPENADEDPPSPKLIIQTAGPKTNAIRNAFRNSSFKVLEDIPNPTFTVFWGKVQKSPFYLKLRPYQKVNHFPGTFEMGRKDRLWKNINRAAKKFGYDNFDISPASFCLPMEVDLLKATMSRYPDRMYIYKPNALSRGRGIRLITSTKHIPDKPNNALVQHYIDNPLLVNGYKFDLRIYVFVTSYEPLRAYIYKEGLARFATEKYSCDKSTRRHLYMHLTNYSLNKGREKFVEPDSATGDEMSSKWALTQLLSHLATNGVNTTVLWSRIKDLVRKTLIAAEPNVVSSLIAATPSGRERDYPVAFELYGFDVLIDDKLKPWLIEVNTSPSTGSPSPLDKRIKWPMLKYSM</sequence>
<dbReference type="GO" id="GO:0016874">
    <property type="term" value="F:ligase activity"/>
    <property type="evidence" value="ECO:0007669"/>
    <property type="project" value="UniProtKB-KW"/>
</dbReference>
<organism evidence="7 8">
    <name type="scientific">Aduncisulcus paluster</name>
    <dbReference type="NCBI Taxonomy" id="2918883"/>
    <lineage>
        <taxon>Eukaryota</taxon>
        <taxon>Metamonada</taxon>
        <taxon>Carpediemonas-like organisms</taxon>
        <taxon>Aduncisulcus</taxon>
    </lineage>
</organism>
<name>A0ABQ5KII7_9EUKA</name>
<evidence type="ECO:0000256" key="4">
    <source>
        <dbReference type="ARBA" id="ARBA00041448"/>
    </source>
</evidence>
<protein>
    <recommendedName>
        <fullName evidence="4">Tubulin--tyrosine ligase-like protein 5</fullName>
    </recommendedName>
</protein>